<comment type="caution">
    <text evidence="1">The sequence shown here is derived from an EMBL/GenBank/DDBJ whole genome shotgun (WGS) entry which is preliminary data.</text>
</comment>
<gene>
    <name evidence="1" type="ORF">LTR97_000830</name>
</gene>
<dbReference type="AlphaFoldDB" id="A0AAN8A5R3"/>
<dbReference type="Proteomes" id="UP001310594">
    <property type="component" value="Unassembled WGS sequence"/>
</dbReference>
<protein>
    <submittedName>
        <fullName evidence="1">Uncharacterized protein</fullName>
    </submittedName>
</protein>
<proteinExistence type="predicted"/>
<organism evidence="1 2">
    <name type="scientific">Elasticomyces elasticus</name>
    <dbReference type="NCBI Taxonomy" id="574655"/>
    <lineage>
        <taxon>Eukaryota</taxon>
        <taxon>Fungi</taxon>
        <taxon>Dikarya</taxon>
        <taxon>Ascomycota</taxon>
        <taxon>Pezizomycotina</taxon>
        <taxon>Dothideomycetes</taxon>
        <taxon>Dothideomycetidae</taxon>
        <taxon>Mycosphaerellales</taxon>
        <taxon>Teratosphaeriaceae</taxon>
        <taxon>Elasticomyces</taxon>
    </lineage>
</organism>
<sequence length="286" mass="32368">MYRARACSQLGNAGHNRPFWARSEVSYRVHFDDPRPQRNVVDHFENFSYKAEHHDVWLAPDGMLHSLPESLQHTVKDWQKAGAALSTALERSEAFSSEALSAAYPKGSRRNFEQMISGAQQPFNSPPMMLPPPIGMESPPYTPYDILACPTPLSLDMISQKAVDARTLYLELSPLSIADDLYPARPRLDGFNEVSWEHYTERHDALIKDCQIALQRLKGYKRTIDITLIEEKSQPDLESKSAFETFDKWWTGMQTKAEALEQQVQELDVPTLGEVTAMANAGIASW</sequence>
<dbReference type="EMBL" id="JAVRQU010000001">
    <property type="protein sequence ID" value="KAK5708290.1"/>
    <property type="molecule type" value="Genomic_DNA"/>
</dbReference>
<evidence type="ECO:0000313" key="1">
    <source>
        <dbReference type="EMBL" id="KAK5708290.1"/>
    </source>
</evidence>
<accession>A0AAN8A5R3</accession>
<reference evidence="1" key="1">
    <citation type="submission" date="2023-08" db="EMBL/GenBank/DDBJ databases">
        <title>Black Yeasts Isolated from many extreme environments.</title>
        <authorList>
            <person name="Coleine C."/>
            <person name="Stajich J.E."/>
            <person name="Selbmann L."/>
        </authorList>
    </citation>
    <scope>NUCLEOTIDE SEQUENCE</scope>
    <source>
        <strain evidence="1">CCFEE 5810</strain>
    </source>
</reference>
<evidence type="ECO:0000313" key="2">
    <source>
        <dbReference type="Proteomes" id="UP001310594"/>
    </source>
</evidence>
<name>A0AAN8A5R3_9PEZI</name>